<feature type="region of interest" description="Disordered" evidence="3">
    <location>
        <begin position="298"/>
        <end position="358"/>
    </location>
</feature>
<feature type="compositionally biased region" description="Low complexity" evidence="3">
    <location>
        <begin position="109"/>
        <end position="130"/>
    </location>
</feature>
<feature type="compositionally biased region" description="Polar residues" evidence="3">
    <location>
        <begin position="42"/>
        <end position="52"/>
    </location>
</feature>
<feature type="compositionally biased region" description="Polar residues" evidence="3">
    <location>
        <begin position="94"/>
        <end position="108"/>
    </location>
</feature>
<dbReference type="EMBL" id="CAJPDQ010000016">
    <property type="protein sequence ID" value="CAF9920804.1"/>
    <property type="molecule type" value="Genomic_DNA"/>
</dbReference>
<evidence type="ECO:0000313" key="5">
    <source>
        <dbReference type="EMBL" id="CAF9920804.1"/>
    </source>
</evidence>
<dbReference type="InterPro" id="IPR036638">
    <property type="entry name" value="HLH_DNA-bd_sf"/>
</dbReference>
<feature type="compositionally biased region" description="Polar residues" evidence="3">
    <location>
        <begin position="325"/>
        <end position="358"/>
    </location>
</feature>
<feature type="compositionally biased region" description="Low complexity" evidence="3">
    <location>
        <begin position="461"/>
        <end position="488"/>
    </location>
</feature>
<dbReference type="PROSITE" id="PS50888">
    <property type="entry name" value="BHLH"/>
    <property type="match status" value="1"/>
</dbReference>
<evidence type="ECO:0000256" key="2">
    <source>
        <dbReference type="ARBA" id="ARBA00023242"/>
    </source>
</evidence>
<feature type="region of interest" description="Disordered" evidence="3">
    <location>
        <begin position="458"/>
        <end position="537"/>
    </location>
</feature>
<proteinExistence type="predicted"/>
<dbReference type="GO" id="GO:0046983">
    <property type="term" value="F:protein dimerization activity"/>
    <property type="evidence" value="ECO:0007669"/>
    <property type="project" value="InterPro"/>
</dbReference>
<comment type="caution">
    <text evidence="5">The sequence shown here is derived from an EMBL/GenBank/DDBJ whole genome shotgun (WGS) entry which is preliminary data.</text>
</comment>
<dbReference type="PANTHER" id="PTHR10328:SF15">
    <property type="entry name" value="BHLH TRANSCRIPTION FACTOR"/>
    <property type="match status" value="1"/>
</dbReference>
<feature type="region of interest" description="Disordered" evidence="3">
    <location>
        <begin position="1"/>
        <end position="285"/>
    </location>
</feature>
<evidence type="ECO:0000256" key="1">
    <source>
        <dbReference type="ARBA" id="ARBA00023125"/>
    </source>
</evidence>
<keyword evidence="2" id="KW-0539">Nucleus</keyword>
<dbReference type="SUPFAM" id="SSF47459">
    <property type="entry name" value="HLH, helix-loop-helix DNA-binding domain"/>
    <property type="match status" value="1"/>
</dbReference>
<name>A0A8H3FC03_9LECA</name>
<feature type="compositionally biased region" description="Basic and acidic residues" evidence="3">
    <location>
        <begin position="143"/>
        <end position="158"/>
    </location>
</feature>
<feature type="compositionally biased region" description="Low complexity" evidence="3">
    <location>
        <begin position="67"/>
        <end position="90"/>
    </location>
</feature>
<feature type="compositionally biased region" description="Polar residues" evidence="3">
    <location>
        <begin position="17"/>
        <end position="34"/>
    </location>
</feature>
<dbReference type="SMART" id="SM00353">
    <property type="entry name" value="HLH"/>
    <property type="match status" value="1"/>
</dbReference>
<dbReference type="GO" id="GO:0003677">
    <property type="term" value="F:DNA binding"/>
    <property type="evidence" value="ECO:0007669"/>
    <property type="project" value="UniProtKB-KW"/>
</dbReference>
<dbReference type="Gene3D" id="4.10.280.10">
    <property type="entry name" value="Helix-loop-helix DNA-binding domain"/>
    <property type="match status" value="1"/>
</dbReference>
<keyword evidence="6" id="KW-1185">Reference proteome</keyword>
<dbReference type="GO" id="GO:0045944">
    <property type="term" value="P:positive regulation of transcription by RNA polymerase II"/>
    <property type="evidence" value="ECO:0007669"/>
    <property type="project" value="TreeGrafter"/>
</dbReference>
<dbReference type="PANTHER" id="PTHR10328">
    <property type="entry name" value="PROTEIN MAX MYC-ASSOCIATED FACTOR X"/>
    <property type="match status" value="1"/>
</dbReference>
<evidence type="ECO:0000259" key="4">
    <source>
        <dbReference type="PROSITE" id="PS50888"/>
    </source>
</evidence>
<dbReference type="GO" id="GO:0003700">
    <property type="term" value="F:DNA-binding transcription factor activity"/>
    <property type="evidence" value="ECO:0007669"/>
    <property type="project" value="TreeGrafter"/>
</dbReference>
<accession>A0A8H3FC03</accession>
<dbReference type="OrthoDB" id="8964853at2759"/>
<gene>
    <name evidence="5" type="ORF">GOMPHAMPRED_002141</name>
</gene>
<feature type="compositionally biased region" description="Pro residues" evidence="3">
    <location>
        <begin position="496"/>
        <end position="507"/>
    </location>
</feature>
<dbReference type="AlphaFoldDB" id="A0A8H3FC03"/>
<feature type="compositionally biased region" description="Polar residues" evidence="3">
    <location>
        <begin position="131"/>
        <end position="142"/>
    </location>
</feature>
<feature type="compositionally biased region" description="Polar residues" evidence="3">
    <location>
        <begin position="519"/>
        <end position="531"/>
    </location>
</feature>
<reference evidence="5" key="1">
    <citation type="submission" date="2021-03" db="EMBL/GenBank/DDBJ databases">
        <authorList>
            <person name="Tagirdzhanova G."/>
        </authorList>
    </citation>
    <scope>NUCLEOTIDE SEQUENCE</scope>
</reference>
<dbReference type="Pfam" id="PF00010">
    <property type="entry name" value="HLH"/>
    <property type="match status" value="1"/>
</dbReference>
<dbReference type="Proteomes" id="UP000664169">
    <property type="component" value="Unassembled WGS sequence"/>
</dbReference>
<evidence type="ECO:0000313" key="6">
    <source>
        <dbReference type="Proteomes" id="UP000664169"/>
    </source>
</evidence>
<dbReference type="GO" id="GO:0090575">
    <property type="term" value="C:RNA polymerase II transcription regulator complex"/>
    <property type="evidence" value="ECO:0007669"/>
    <property type="project" value="TreeGrafter"/>
</dbReference>
<keyword evidence="1" id="KW-0238">DNA-binding</keyword>
<feature type="compositionally biased region" description="Polar residues" evidence="3">
    <location>
        <begin position="159"/>
        <end position="196"/>
    </location>
</feature>
<evidence type="ECO:0000256" key="3">
    <source>
        <dbReference type="SAM" id="MobiDB-lite"/>
    </source>
</evidence>
<feature type="domain" description="BHLH" evidence="4">
    <location>
        <begin position="362"/>
        <end position="413"/>
    </location>
</feature>
<sequence>MAATSTSRPWEVDSPAKQYNATPKSQLPSFSSLTGALPDRTSGISHLSSPSSVRERDSGAWSSHPQSTRSSTYSTNTSSYTFPSNTNSYYMAQNRGSTMSNSSHFGSTSHPSADYSVPSSSALSSPGFSAGNNVLPSINQAKEPNRESRDFPPQESRRSSIGSSVNQGMNSLAINGNSPYNNTSANPSSVSLSQNLSRERGIPTTNGLRTSRSSAQLPMSPMPSHAEQRPAFGRVAPPIGRNPRSEVYNANEPIPGQAYAFPDAPDSQPGALPPKSSHGSRSNVTKIEEDMDVYPHHESGHHSVASSIHTLDSRLPPGQRHLDDGNSTYQHSITSDHQMRRTSGTESMTPEDTTQPYSRTPALRVSHKMAERKRRSEMKDLFENLRSQIPSNQGSKSSKWEILTKASEYIKQLESAASSGHTNEKQLRMAFSDLDMTRRDNDGLRNENQRLAQELALLRGQQQQQQQQQQHPQSHPTAQPTPPQQSTSIYSAPQHYVPPPPPPPPAMNDPARNLPPLNNMANNSSSMQGIQYSHEHR</sequence>
<organism evidence="5 6">
    <name type="scientific">Gomphillus americanus</name>
    <dbReference type="NCBI Taxonomy" id="1940652"/>
    <lineage>
        <taxon>Eukaryota</taxon>
        <taxon>Fungi</taxon>
        <taxon>Dikarya</taxon>
        <taxon>Ascomycota</taxon>
        <taxon>Pezizomycotina</taxon>
        <taxon>Lecanoromycetes</taxon>
        <taxon>OSLEUM clade</taxon>
        <taxon>Ostropomycetidae</taxon>
        <taxon>Ostropales</taxon>
        <taxon>Graphidaceae</taxon>
        <taxon>Gomphilloideae</taxon>
        <taxon>Gomphillus</taxon>
    </lineage>
</organism>
<feature type="compositionally biased region" description="Polar residues" evidence="3">
    <location>
        <begin position="203"/>
        <end position="217"/>
    </location>
</feature>
<protein>
    <recommendedName>
        <fullName evidence="4">BHLH domain-containing protein</fullName>
    </recommendedName>
</protein>
<dbReference type="InterPro" id="IPR011598">
    <property type="entry name" value="bHLH_dom"/>
</dbReference>